<proteinExistence type="predicted"/>
<dbReference type="EMBL" id="CABITT030000007">
    <property type="protein sequence ID" value="VVB10835.1"/>
    <property type="molecule type" value="Genomic_DNA"/>
</dbReference>
<accession>A0A565CAY9</accession>
<keyword evidence="2" id="KW-1185">Reference proteome</keyword>
<reference evidence="1" key="1">
    <citation type="submission" date="2019-07" db="EMBL/GenBank/DDBJ databases">
        <authorList>
            <person name="Dittberner H."/>
        </authorList>
    </citation>
    <scope>NUCLEOTIDE SEQUENCE [LARGE SCALE GENOMIC DNA]</scope>
</reference>
<name>A0A565CAY9_9BRAS</name>
<comment type="caution">
    <text evidence="1">The sequence shown here is derived from an EMBL/GenBank/DDBJ whole genome shotgun (WGS) entry which is preliminary data.</text>
</comment>
<dbReference type="AlphaFoldDB" id="A0A565CAY9"/>
<dbReference type="Proteomes" id="UP000489600">
    <property type="component" value="Unassembled WGS sequence"/>
</dbReference>
<evidence type="ECO:0000313" key="1">
    <source>
        <dbReference type="EMBL" id="VVB10835.1"/>
    </source>
</evidence>
<evidence type="ECO:0000313" key="2">
    <source>
        <dbReference type="Proteomes" id="UP000489600"/>
    </source>
</evidence>
<protein>
    <recommendedName>
        <fullName evidence="3">NYN domain-containing protein</fullName>
    </recommendedName>
</protein>
<sequence>MNIIDANRNPIPILWDVENASLGMAQPNNLLNSIMNALSLLNIHDVVMLCVVIEQRRSLRWRRQLSPILKTVLDDLKLIVGSKDVKLIAVPATKFICGTSSLDEKLWANMLDNIIIEFSQSVELGYTSESS</sequence>
<gene>
    <name evidence="1" type="ORF">ANE_LOCUS21279</name>
</gene>
<organism evidence="1 2">
    <name type="scientific">Arabis nemorensis</name>
    <dbReference type="NCBI Taxonomy" id="586526"/>
    <lineage>
        <taxon>Eukaryota</taxon>
        <taxon>Viridiplantae</taxon>
        <taxon>Streptophyta</taxon>
        <taxon>Embryophyta</taxon>
        <taxon>Tracheophyta</taxon>
        <taxon>Spermatophyta</taxon>
        <taxon>Magnoliopsida</taxon>
        <taxon>eudicotyledons</taxon>
        <taxon>Gunneridae</taxon>
        <taxon>Pentapetalae</taxon>
        <taxon>rosids</taxon>
        <taxon>malvids</taxon>
        <taxon>Brassicales</taxon>
        <taxon>Brassicaceae</taxon>
        <taxon>Arabideae</taxon>
        <taxon>Arabis</taxon>
    </lineage>
</organism>
<evidence type="ECO:0008006" key="3">
    <source>
        <dbReference type="Google" id="ProtNLM"/>
    </source>
</evidence>